<evidence type="ECO:0000256" key="1">
    <source>
        <dbReference type="ARBA" id="ARBA00023015"/>
    </source>
</evidence>
<dbReference type="EMBL" id="CP002083">
    <property type="protein sequence ID" value="ADJ22968.1"/>
    <property type="molecule type" value="Genomic_DNA"/>
</dbReference>
<dbReference type="GO" id="GO:0003677">
    <property type="term" value="F:DNA binding"/>
    <property type="evidence" value="ECO:0007669"/>
    <property type="project" value="UniProtKB-KW"/>
</dbReference>
<dbReference type="AlphaFoldDB" id="D8JVS9"/>
<evidence type="ECO:0000313" key="6">
    <source>
        <dbReference type="Proteomes" id="UP000002033"/>
    </source>
</evidence>
<dbReference type="InterPro" id="IPR011991">
    <property type="entry name" value="ArsR-like_HTH"/>
</dbReference>
<evidence type="ECO:0000256" key="3">
    <source>
        <dbReference type="ARBA" id="ARBA00023163"/>
    </source>
</evidence>
<dbReference type="InterPro" id="IPR000835">
    <property type="entry name" value="HTH_MarR-typ"/>
</dbReference>
<dbReference type="InterPro" id="IPR023187">
    <property type="entry name" value="Tscrpt_reg_MarR-type_CS"/>
</dbReference>
<dbReference type="KEGG" id="hdn:Hden_1154"/>
<proteinExistence type="predicted"/>
<name>D8JVS9_HYPDA</name>
<keyword evidence="3" id="KW-0804">Transcription</keyword>
<keyword evidence="1" id="KW-0805">Transcription regulation</keyword>
<dbReference type="PROSITE" id="PS50995">
    <property type="entry name" value="HTH_MARR_2"/>
    <property type="match status" value="1"/>
</dbReference>
<dbReference type="InterPro" id="IPR036388">
    <property type="entry name" value="WH-like_DNA-bd_sf"/>
</dbReference>
<dbReference type="InterPro" id="IPR036390">
    <property type="entry name" value="WH_DNA-bd_sf"/>
</dbReference>
<dbReference type="Gene3D" id="1.10.10.10">
    <property type="entry name" value="Winged helix-like DNA-binding domain superfamily/Winged helix DNA-binding domain"/>
    <property type="match status" value="1"/>
</dbReference>
<organism evidence="5 6">
    <name type="scientific">Hyphomicrobium denitrificans (strain ATCC 51888 / DSM 1869 / NCIMB 11706 / TK 0415)</name>
    <dbReference type="NCBI Taxonomy" id="582899"/>
    <lineage>
        <taxon>Bacteria</taxon>
        <taxon>Pseudomonadati</taxon>
        <taxon>Pseudomonadota</taxon>
        <taxon>Alphaproteobacteria</taxon>
        <taxon>Hyphomicrobiales</taxon>
        <taxon>Hyphomicrobiaceae</taxon>
        <taxon>Hyphomicrobium</taxon>
    </lineage>
</organism>
<dbReference type="SMART" id="SM00347">
    <property type="entry name" value="HTH_MARR"/>
    <property type="match status" value="1"/>
</dbReference>
<dbReference type="CDD" id="cd00090">
    <property type="entry name" value="HTH_ARSR"/>
    <property type="match status" value="1"/>
</dbReference>
<dbReference type="PANTHER" id="PTHR42756">
    <property type="entry name" value="TRANSCRIPTIONAL REGULATOR, MARR"/>
    <property type="match status" value="1"/>
</dbReference>
<keyword evidence="6" id="KW-1185">Reference proteome</keyword>
<evidence type="ECO:0000259" key="4">
    <source>
        <dbReference type="PROSITE" id="PS50995"/>
    </source>
</evidence>
<dbReference type="PROSITE" id="PS01117">
    <property type="entry name" value="HTH_MARR_1"/>
    <property type="match status" value="1"/>
</dbReference>
<evidence type="ECO:0000313" key="5">
    <source>
        <dbReference type="EMBL" id="ADJ22968.1"/>
    </source>
</evidence>
<dbReference type="SUPFAM" id="SSF46785">
    <property type="entry name" value="Winged helix' DNA-binding domain"/>
    <property type="match status" value="1"/>
</dbReference>
<dbReference type="Proteomes" id="UP000002033">
    <property type="component" value="Chromosome"/>
</dbReference>
<dbReference type="GO" id="GO:0003700">
    <property type="term" value="F:DNA-binding transcription factor activity"/>
    <property type="evidence" value="ECO:0007669"/>
    <property type="project" value="InterPro"/>
</dbReference>
<gene>
    <name evidence="5" type="ordered locus">Hden_1154</name>
</gene>
<feature type="domain" description="HTH marR-type" evidence="4">
    <location>
        <begin position="10"/>
        <end position="142"/>
    </location>
</feature>
<dbReference type="RefSeq" id="WP_013215183.1">
    <property type="nucleotide sequence ID" value="NC_014313.1"/>
</dbReference>
<keyword evidence="2" id="KW-0238">DNA-binding</keyword>
<sequence length="146" mass="16020">MSQNNSAHFQRSILHLLRRVDQCATQLYSDETGDSDLTLRQLAIMTAISREDDLSQTDLVAITGIDRSTVAGIVSRLIRKGLLERRRSPVDGRAYCVRLTKRGLKAVAGADRLYSRIEKKLLSGVSSAEAAQFVSTLKSILGSQTA</sequence>
<accession>D8JVS9</accession>
<dbReference type="PRINTS" id="PR00598">
    <property type="entry name" value="HTHMARR"/>
</dbReference>
<dbReference type="HOGENOM" id="CLU_083287_4_0_5"/>
<reference evidence="6" key="1">
    <citation type="journal article" date="2011" name="J. Bacteriol.">
        <title>Genome sequences of eight morphologically diverse alphaproteobacteria.</title>
        <authorList>
            <consortium name="US DOE Joint Genome Institute"/>
            <person name="Brown P.J."/>
            <person name="Kysela D.T."/>
            <person name="Buechlein A."/>
            <person name="Hemmerich C."/>
            <person name="Brun Y.V."/>
        </authorList>
    </citation>
    <scope>NUCLEOTIDE SEQUENCE [LARGE SCALE GENOMIC DNA]</scope>
    <source>
        <strain evidence="6">ATCC 51888 / DSM 1869 / NCIB 11706 / TK 0415</strain>
    </source>
</reference>
<dbReference type="STRING" id="582899.Hden_1154"/>
<evidence type="ECO:0000256" key="2">
    <source>
        <dbReference type="ARBA" id="ARBA00023125"/>
    </source>
</evidence>
<dbReference type="Pfam" id="PF12802">
    <property type="entry name" value="MarR_2"/>
    <property type="match status" value="1"/>
</dbReference>
<dbReference type="eggNOG" id="COG1846">
    <property type="taxonomic scope" value="Bacteria"/>
</dbReference>
<dbReference type="OrthoDB" id="7349109at2"/>
<protein>
    <submittedName>
        <fullName evidence="5">Transcriptional regulator, MarR family</fullName>
    </submittedName>
</protein>
<dbReference type="PANTHER" id="PTHR42756:SF1">
    <property type="entry name" value="TRANSCRIPTIONAL REPRESSOR OF EMRAB OPERON"/>
    <property type="match status" value="1"/>
</dbReference>